<keyword evidence="2" id="KW-1185">Reference proteome</keyword>
<accession>A0A173MGI9</accession>
<reference evidence="2" key="1">
    <citation type="submission" date="2017-01" db="EMBL/GenBank/DDBJ databases">
        <authorList>
            <person name="Varghese N."/>
            <person name="Submissions S."/>
        </authorList>
    </citation>
    <scope>NUCLEOTIDE SEQUENCE [LARGE SCALE GENOMIC DNA]</scope>
    <source>
        <strain evidence="2">DSM 21054</strain>
    </source>
</reference>
<dbReference type="AlphaFoldDB" id="A0A173MGI9"/>
<evidence type="ECO:0000313" key="2">
    <source>
        <dbReference type="Proteomes" id="UP000186917"/>
    </source>
</evidence>
<evidence type="ECO:0000313" key="1">
    <source>
        <dbReference type="EMBL" id="SIT27595.1"/>
    </source>
</evidence>
<proteinExistence type="predicted"/>
<dbReference type="KEGG" id="fln:FLA_2635"/>
<dbReference type="Proteomes" id="UP000186917">
    <property type="component" value="Unassembled WGS sequence"/>
</dbReference>
<organism evidence="1 2">
    <name type="scientific">Filimonas lacunae</name>
    <dbReference type="NCBI Taxonomy" id="477680"/>
    <lineage>
        <taxon>Bacteria</taxon>
        <taxon>Pseudomonadati</taxon>
        <taxon>Bacteroidota</taxon>
        <taxon>Chitinophagia</taxon>
        <taxon>Chitinophagales</taxon>
        <taxon>Chitinophagaceae</taxon>
        <taxon>Filimonas</taxon>
    </lineage>
</organism>
<protein>
    <submittedName>
        <fullName evidence="1">Uncharacterized protein</fullName>
    </submittedName>
</protein>
<dbReference type="EMBL" id="FTOR01000007">
    <property type="protein sequence ID" value="SIT27595.1"/>
    <property type="molecule type" value="Genomic_DNA"/>
</dbReference>
<name>A0A173MGI9_9BACT</name>
<sequence>MIREKSGKEPYSRVEMNVKQSHMAKFSVFGKIVTWHNKPF</sequence>
<gene>
    <name evidence="1" type="ORF">SAMN05421788_107276</name>
</gene>